<dbReference type="Proteomes" id="UP000282741">
    <property type="component" value="Chromosome"/>
</dbReference>
<sequence>MLLPKARIRLEGWGLPASEVLGLAERLNACLPQIEWCVQPEAVTLLLVDIAALAGEGGRAVWNTYGPVEAMRLARQAGRCTLALCRGRISDLPASRDGVWIASAEGEWDTLVQVLARALAALEWTPCEGYREMYRWRAVSRLARANLLATLVSDGERMDYAALLRRVMAASLMAPAVLLAAGVDRVVFGRILREAGLQDVDHAVAPMTLDGVARVDGLVGYDWPAPLSSVQKPARE</sequence>
<dbReference type="AlphaFoldDB" id="A0AAN1RU59"/>
<name>A0AAN1RU59_9BORD</name>
<proteinExistence type="predicted"/>
<accession>A0AAN1RU59</accession>
<gene>
    <name evidence="1" type="ORF">CS347_02450</name>
</gene>
<organism evidence="1 2">
    <name type="scientific">Bordetella hinzii</name>
    <dbReference type="NCBI Taxonomy" id="103855"/>
    <lineage>
        <taxon>Bacteria</taxon>
        <taxon>Pseudomonadati</taxon>
        <taxon>Pseudomonadota</taxon>
        <taxon>Betaproteobacteria</taxon>
        <taxon>Burkholderiales</taxon>
        <taxon>Alcaligenaceae</taxon>
        <taxon>Bordetella</taxon>
    </lineage>
</organism>
<dbReference type="EMBL" id="CP024172">
    <property type="protein sequence ID" value="AZW15720.1"/>
    <property type="molecule type" value="Genomic_DNA"/>
</dbReference>
<reference evidence="2" key="1">
    <citation type="submission" date="2017-10" db="EMBL/GenBank/DDBJ databases">
        <title>Whole genome sequencing of various Bordetella species.</title>
        <authorList>
            <person name="Weigand M.R."/>
            <person name="Loparev V."/>
            <person name="Peng Y."/>
            <person name="Bowden K.E."/>
            <person name="Tondella M.L."/>
            <person name="Williams M.M."/>
        </authorList>
    </citation>
    <scope>NUCLEOTIDE SEQUENCE [LARGE SCALE GENOMIC DNA]</scope>
    <source>
        <strain evidence="2">H720</strain>
    </source>
</reference>
<protein>
    <submittedName>
        <fullName evidence="1">Uncharacterized protein</fullName>
    </submittedName>
</protein>
<evidence type="ECO:0000313" key="1">
    <source>
        <dbReference type="EMBL" id="AZW15720.1"/>
    </source>
</evidence>
<evidence type="ECO:0000313" key="2">
    <source>
        <dbReference type="Proteomes" id="UP000282741"/>
    </source>
</evidence>
<dbReference type="RefSeq" id="WP_032960906.1">
    <property type="nucleotide sequence ID" value="NZ_CP012077.1"/>
</dbReference>